<dbReference type="AlphaFoldDB" id="A0A2G5ETU5"/>
<accession>A0A2G5ETU5</accession>
<dbReference type="InParanoid" id="A0A2G5ETU5"/>
<evidence type="ECO:0000313" key="2">
    <source>
        <dbReference type="EMBL" id="PIA59067.1"/>
    </source>
</evidence>
<keyword evidence="1" id="KW-1133">Transmembrane helix</keyword>
<dbReference type="Proteomes" id="UP000230069">
    <property type="component" value="Unassembled WGS sequence"/>
</dbReference>
<keyword evidence="3" id="KW-1185">Reference proteome</keyword>
<protein>
    <submittedName>
        <fullName evidence="2">Uncharacterized protein</fullName>
    </submittedName>
</protein>
<keyword evidence="1" id="KW-0472">Membrane</keyword>
<feature type="transmembrane region" description="Helical" evidence="1">
    <location>
        <begin position="232"/>
        <end position="251"/>
    </location>
</feature>
<dbReference type="STRING" id="218851.A0A2G5ETU5"/>
<evidence type="ECO:0000256" key="1">
    <source>
        <dbReference type="SAM" id="Phobius"/>
    </source>
</evidence>
<proteinExistence type="predicted"/>
<name>A0A2G5ETU5_AQUCA</name>
<dbReference type="EMBL" id="KZ305021">
    <property type="protein sequence ID" value="PIA59067.1"/>
    <property type="molecule type" value="Genomic_DNA"/>
</dbReference>
<evidence type="ECO:0000313" key="3">
    <source>
        <dbReference type="Proteomes" id="UP000230069"/>
    </source>
</evidence>
<keyword evidence="1" id="KW-0812">Transmembrane</keyword>
<reference evidence="2 3" key="1">
    <citation type="submission" date="2017-09" db="EMBL/GenBank/DDBJ databases">
        <title>WGS assembly of Aquilegia coerulea Goldsmith.</title>
        <authorList>
            <person name="Hodges S."/>
            <person name="Kramer E."/>
            <person name="Nordborg M."/>
            <person name="Tomkins J."/>
            <person name="Borevitz J."/>
            <person name="Derieg N."/>
            <person name="Yan J."/>
            <person name="Mihaltcheva S."/>
            <person name="Hayes R.D."/>
            <person name="Rokhsar D."/>
        </authorList>
    </citation>
    <scope>NUCLEOTIDE SEQUENCE [LARGE SCALE GENOMIC DNA]</scope>
    <source>
        <strain evidence="3">cv. Goldsmith</strain>
    </source>
</reference>
<organism evidence="2 3">
    <name type="scientific">Aquilegia coerulea</name>
    <name type="common">Rocky mountain columbine</name>
    <dbReference type="NCBI Taxonomy" id="218851"/>
    <lineage>
        <taxon>Eukaryota</taxon>
        <taxon>Viridiplantae</taxon>
        <taxon>Streptophyta</taxon>
        <taxon>Embryophyta</taxon>
        <taxon>Tracheophyta</taxon>
        <taxon>Spermatophyta</taxon>
        <taxon>Magnoliopsida</taxon>
        <taxon>Ranunculales</taxon>
        <taxon>Ranunculaceae</taxon>
        <taxon>Thalictroideae</taxon>
        <taxon>Aquilegia</taxon>
    </lineage>
</organism>
<dbReference type="OrthoDB" id="1707907at2759"/>
<sequence>MAVGIDGGVGKPMILEDQGLHTCVRHSLRDVFRKVLTFSIEAKVVSPEFAFYDSTKLSVDDSLHGEKLLRAKLALSFMYASKENDTWIRTLVKDLTVEAGSGIVILDPKVIPGGYTSLKDKPNISLTHSRVISLVLNLQNQVVAALQLGNACPLASCTNFNRISVSEKGNGPGYNLTFWRLQAPSNYVVLGDCVTSRPISASQAVMAVSNTYGRSVSSSLVYFLEFKHWKEMVDSLILTVIAVFGYVFHYLGALH</sequence>
<gene>
    <name evidence="2" type="ORF">AQUCO_00400135v1</name>
</gene>